<dbReference type="HOGENOM" id="CLU_010595_9_0_1"/>
<organism evidence="2 3">
    <name type="scientific">Rhizophagus irregularis (strain DAOM 197198w)</name>
    <name type="common">Glomus intraradices</name>
    <dbReference type="NCBI Taxonomy" id="1432141"/>
    <lineage>
        <taxon>Eukaryota</taxon>
        <taxon>Fungi</taxon>
        <taxon>Fungi incertae sedis</taxon>
        <taxon>Mucoromycota</taxon>
        <taxon>Glomeromycotina</taxon>
        <taxon>Glomeromycetes</taxon>
        <taxon>Glomerales</taxon>
        <taxon>Glomeraceae</taxon>
        <taxon>Rhizophagus</taxon>
    </lineage>
</organism>
<evidence type="ECO:0000313" key="3">
    <source>
        <dbReference type="Proteomes" id="UP000022910"/>
    </source>
</evidence>
<dbReference type="SMR" id="A0A015K3M9"/>
<reference evidence="2 3" key="1">
    <citation type="submission" date="2014-02" db="EMBL/GenBank/DDBJ databases">
        <title>Single nucleus genome sequencing reveals high similarity among nuclei of an endomycorrhizal fungus.</title>
        <authorList>
            <person name="Lin K."/>
            <person name="Geurts R."/>
            <person name="Zhang Z."/>
            <person name="Limpens E."/>
            <person name="Saunders D.G."/>
            <person name="Mu D."/>
            <person name="Pang E."/>
            <person name="Cao H."/>
            <person name="Cha H."/>
            <person name="Lin T."/>
            <person name="Zhou Q."/>
            <person name="Shang Y."/>
            <person name="Li Y."/>
            <person name="Ivanov S."/>
            <person name="Sharma T."/>
            <person name="Velzen R.V."/>
            <person name="Ruijter N.D."/>
            <person name="Aanen D.K."/>
            <person name="Win J."/>
            <person name="Kamoun S."/>
            <person name="Bisseling T."/>
            <person name="Huang S."/>
        </authorList>
    </citation>
    <scope>NUCLEOTIDE SEQUENCE [LARGE SCALE GENOMIC DNA]</scope>
    <source>
        <strain evidence="3">DAOM197198w</strain>
    </source>
</reference>
<dbReference type="PANTHER" id="PTHR43591:SF24">
    <property type="entry name" value="2-METHOXY-6-POLYPRENYL-1,4-BENZOQUINOL METHYLASE, MITOCHONDRIAL"/>
    <property type="match status" value="1"/>
</dbReference>
<feature type="domain" description="Methyltransferase" evidence="1">
    <location>
        <begin position="61"/>
        <end position="151"/>
    </location>
</feature>
<dbReference type="Proteomes" id="UP000022910">
    <property type="component" value="Unassembled WGS sequence"/>
</dbReference>
<name>A0A015K3M9_RHIIW</name>
<comment type="caution">
    <text evidence="2">The sequence shown here is derived from an EMBL/GenBank/DDBJ whole genome shotgun (WGS) entry which is preliminary data.</text>
</comment>
<dbReference type="OrthoDB" id="2013972at2759"/>
<dbReference type="SUPFAM" id="SSF53335">
    <property type="entry name" value="S-adenosyl-L-methionine-dependent methyltransferases"/>
    <property type="match status" value="1"/>
</dbReference>
<dbReference type="InterPro" id="IPR029063">
    <property type="entry name" value="SAM-dependent_MTases_sf"/>
</dbReference>
<dbReference type="GO" id="GO:0008168">
    <property type="term" value="F:methyltransferase activity"/>
    <property type="evidence" value="ECO:0007669"/>
    <property type="project" value="TreeGrafter"/>
</dbReference>
<dbReference type="STRING" id="1432141.A0A015K3M9"/>
<evidence type="ECO:0000313" key="2">
    <source>
        <dbReference type="EMBL" id="EXX76402.1"/>
    </source>
</evidence>
<proteinExistence type="predicted"/>
<dbReference type="CDD" id="cd02440">
    <property type="entry name" value="AdoMet_MTases"/>
    <property type="match status" value="1"/>
</dbReference>
<dbReference type="PANTHER" id="PTHR43591">
    <property type="entry name" value="METHYLTRANSFERASE"/>
    <property type="match status" value="1"/>
</dbReference>
<keyword evidence="3" id="KW-1185">Reference proteome</keyword>
<dbReference type="AlphaFoldDB" id="A0A015K3M9"/>
<gene>
    <name evidence="2" type="ORF">RirG_033440</name>
</gene>
<dbReference type="InterPro" id="IPR041698">
    <property type="entry name" value="Methyltransf_25"/>
</dbReference>
<dbReference type="EMBL" id="JEMT01012249">
    <property type="protein sequence ID" value="EXX76402.1"/>
    <property type="molecule type" value="Genomic_DNA"/>
</dbReference>
<dbReference type="Pfam" id="PF13649">
    <property type="entry name" value="Methyltransf_25"/>
    <property type="match status" value="1"/>
</dbReference>
<sequence>MGNKPSSQTRRQRTNYYGGMFLYDENEIDRVQIQHHFARESYNGNFSSPVKDVLRTGGATVLDVGCGAATFLCEMAADYPRTHYFGVDLLPTCPNTLPHNVKFLQRDVLKGLPFADNTFDFVYVRFLVLDLTEYEWEKVIKECTRVLKPNGWIEMMEPKFAMSNQGPTTERVMSAIQARARARSVDPLIVDKLGGFLTSMKCLRQVNTEMREVPCGSWGGKKGQLGAMFIRDVVKKHLRFIDSILNIRQSEYDNVLNNFTQEIELHRSYFEFYRYFAQKH</sequence>
<protein>
    <recommendedName>
        <fullName evidence="1">Methyltransferase domain-containing protein</fullName>
    </recommendedName>
</protein>
<dbReference type="OMA" id="DYPRTHY"/>
<evidence type="ECO:0000259" key="1">
    <source>
        <dbReference type="Pfam" id="PF13649"/>
    </source>
</evidence>
<accession>A0A015K3M9</accession>
<dbReference type="Gene3D" id="3.40.50.150">
    <property type="entry name" value="Vaccinia Virus protein VP39"/>
    <property type="match status" value="1"/>
</dbReference>